<dbReference type="AlphaFoldDB" id="U4LLV3"/>
<reference evidence="2 3" key="1">
    <citation type="journal article" date="2013" name="PLoS Genet.">
        <title>The genome and development-dependent transcriptomes of Pyronema confluens: a window into fungal evolution.</title>
        <authorList>
            <person name="Traeger S."/>
            <person name="Altegoer F."/>
            <person name="Freitag M."/>
            <person name="Gabaldon T."/>
            <person name="Kempken F."/>
            <person name="Kumar A."/>
            <person name="Marcet-Houben M."/>
            <person name="Poggeler S."/>
            <person name="Stajich J.E."/>
            <person name="Nowrousian M."/>
        </authorList>
    </citation>
    <scope>NUCLEOTIDE SEQUENCE [LARGE SCALE GENOMIC DNA]</scope>
    <source>
        <strain evidence="3">CBS 100304</strain>
        <tissue evidence="2">Vegetative mycelium</tissue>
    </source>
</reference>
<dbReference type="OrthoDB" id="10475106at2759"/>
<feature type="region of interest" description="Disordered" evidence="1">
    <location>
        <begin position="152"/>
        <end position="195"/>
    </location>
</feature>
<evidence type="ECO:0000256" key="1">
    <source>
        <dbReference type="SAM" id="MobiDB-lite"/>
    </source>
</evidence>
<proteinExistence type="predicted"/>
<feature type="region of interest" description="Disordered" evidence="1">
    <location>
        <begin position="63"/>
        <end position="83"/>
    </location>
</feature>
<evidence type="ECO:0000313" key="3">
    <source>
        <dbReference type="Proteomes" id="UP000018144"/>
    </source>
</evidence>
<sequence>MTGLSKCLVTIGRTIIKPFSSIKKKVKKAHQHRKNRKTREEAERWNEYTGSNAGNDRLVVVPGEEPANGASPHEQNTRDTPPPVIPKPALVEPISILRNSGTVVNVEEATKKTQSGIMITTGPYPMVDNPGRDPDAINIDILGLNDHADYLPYIEDDPTEPSIPAPSRSRSAPTSVSRPVPVVLSGQSLTPTTTSTAGKVQELLASPSVSAPAPEAPASISSGLPTASTAPGPSASPASPRAASPPSSRSAHFVANGQYPRTRRAPFLLPAFGSFPPQIAHRVLDVIPEETEVPVVVPEVPEVIEEQLPTNPTPRQPSQIPSFLSPGPCDDSDDYVEFGTAIERRLAPHRHFNLGQEVLPRGEARSCTAESFVGHDTALACEADTTINVCEDATTSTKVAAPTEPTVLDYDKSEAKIIRRRTAVPDFTVVKKAATPVCDDAVITSKPVVIFNSRKADASMRPRLITIPPRKSSLNAIVSSGARKVAVTTKSATHRDSDAKKVTLNFDSDTTLSAPLALTTFSKTGQVMVHLTLVKTGSDKPPTGQFIFPVSISDPRAGFEKALNQMAENYNFWYYFKGYQVLFTGVKDS</sequence>
<feature type="compositionally biased region" description="Polar residues" evidence="1">
    <location>
        <begin position="185"/>
        <end position="195"/>
    </location>
</feature>
<feature type="region of interest" description="Disordered" evidence="1">
    <location>
        <begin position="207"/>
        <end position="253"/>
    </location>
</feature>
<gene>
    <name evidence="2" type="ORF">PCON_13417</name>
</gene>
<feature type="compositionally biased region" description="Low complexity" evidence="1">
    <location>
        <begin position="207"/>
        <end position="251"/>
    </location>
</feature>
<accession>U4LLV3</accession>
<dbReference type="Proteomes" id="UP000018144">
    <property type="component" value="Unassembled WGS sequence"/>
</dbReference>
<organism evidence="2 3">
    <name type="scientific">Pyronema omphalodes (strain CBS 100304)</name>
    <name type="common">Pyronema confluens</name>
    <dbReference type="NCBI Taxonomy" id="1076935"/>
    <lineage>
        <taxon>Eukaryota</taxon>
        <taxon>Fungi</taxon>
        <taxon>Dikarya</taxon>
        <taxon>Ascomycota</taxon>
        <taxon>Pezizomycotina</taxon>
        <taxon>Pezizomycetes</taxon>
        <taxon>Pezizales</taxon>
        <taxon>Pyronemataceae</taxon>
        <taxon>Pyronema</taxon>
    </lineage>
</organism>
<feature type="compositionally biased region" description="Low complexity" evidence="1">
    <location>
        <begin position="165"/>
        <end position="183"/>
    </location>
</feature>
<keyword evidence="3" id="KW-1185">Reference proteome</keyword>
<name>U4LLV3_PYROM</name>
<dbReference type="EMBL" id="HF935890">
    <property type="protein sequence ID" value="CCX32577.1"/>
    <property type="molecule type" value="Genomic_DNA"/>
</dbReference>
<protein>
    <submittedName>
        <fullName evidence="2">Uncharacterized protein</fullName>
    </submittedName>
</protein>
<evidence type="ECO:0000313" key="2">
    <source>
        <dbReference type="EMBL" id="CCX32577.1"/>
    </source>
</evidence>